<dbReference type="PANTHER" id="PTHR24421:SF63">
    <property type="entry name" value="SENSOR HISTIDINE KINASE DESK"/>
    <property type="match status" value="1"/>
</dbReference>
<comment type="caution">
    <text evidence="8">The sequence shown here is derived from an EMBL/GenBank/DDBJ whole genome shotgun (WGS) entry which is preliminary data.</text>
</comment>
<dbReference type="RefSeq" id="WP_118902504.1">
    <property type="nucleotide sequence ID" value="NZ_CP031513.1"/>
</dbReference>
<dbReference type="GO" id="GO:0000155">
    <property type="term" value="F:phosphorelay sensor kinase activity"/>
    <property type="evidence" value="ECO:0007669"/>
    <property type="project" value="InterPro"/>
</dbReference>
<dbReference type="Gene3D" id="3.30.565.10">
    <property type="entry name" value="Histidine kinase-like ATPase, C-terminal domain"/>
    <property type="match status" value="1"/>
</dbReference>
<feature type="domain" description="Signal transduction histidine kinase subgroup 3 dimerisation and phosphoacceptor" evidence="7">
    <location>
        <begin position="183"/>
        <end position="248"/>
    </location>
</feature>
<dbReference type="GO" id="GO:0046983">
    <property type="term" value="F:protein dimerization activity"/>
    <property type="evidence" value="ECO:0007669"/>
    <property type="project" value="InterPro"/>
</dbReference>
<reference evidence="8 9" key="1">
    <citation type="submission" date="2018-07" db="EMBL/GenBank/DDBJ databases">
        <title>Genome sequences of six Lactobacillus spp. isolated from bumble bee guts.</title>
        <authorList>
            <person name="Motta E.V.S."/>
            <person name="Moran N.A."/>
        </authorList>
    </citation>
    <scope>NUCLEOTIDE SEQUENCE [LARGE SCALE GENOMIC DNA]</scope>
    <source>
        <strain evidence="8 9">BI-1.1</strain>
    </source>
</reference>
<dbReference type="InterPro" id="IPR036890">
    <property type="entry name" value="HATPase_C_sf"/>
</dbReference>
<comment type="catalytic activity">
    <reaction evidence="1">
        <text>ATP + protein L-histidine = ADP + protein N-phospho-L-histidine.</text>
        <dbReference type="EC" id="2.7.13.3"/>
    </reaction>
</comment>
<evidence type="ECO:0000256" key="1">
    <source>
        <dbReference type="ARBA" id="ARBA00000085"/>
    </source>
</evidence>
<dbReference type="EMBL" id="QOCR01000004">
    <property type="protein sequence ID" value="RHW50114.1"/>
    <property type="molecule type" value="Genomic_DNA"/>
</dbReference>
<name>A0A347SRX9_9LACO</name>
<dbReference type="InterPro" id="IPR050482">
    <property type="entry name" value="Sensor_HK_TwoCompSys"/>
</dbReference>
<evidence type="ECO:0000259" key="6">
    <source>
        <dbReference type="Pfam" id="PF02518"/>
    </source>
</evidence>
<keyword evidence="4 8" id="KW-0418">Kinase</keyword>
<evidence type="ECO:0000313" key="9">
    <source>
        <dbReference type="Proteomes" id="UP000284109"/>
    </source>
</evidence>
<dbReference type="AlphaFoldDB" id="A0A347SRX9"/>
<dbReference type="Proteomes" id="UP000284109">
    <property type="component" value="Unassembled WGS sequence"/>
</dbReference>
<feature type="domain" description="Histidine kinase/HSP90-like ATPase" evidence="6">
    <location>
        <begin position="284"/>
        <end position="371"/>
    </location>
</feature>
<keyword evidence="9" id="KW-1185">Reference proteome</keyword>
<evidence type="ECO:0000256" key="2">
    <source>
        <dbReference type="ARBA" id="ARBA00012438"/>
    </source>
</evidence>
<keyword evidence="3" id="KW-0808">Transferase</keyword>
<sequence>MEFIHKYILFPKRFGFAPYLWLLWLVIPLVQMFPYRHYKDWIALVLLAIFVWFYRNSYIITAKLPLWILGQYLITLILIYYQGMLFLFLFTAWVIGSLPIAKQKFRSYLLKYYIALACGLLIMFIHPFLMEIYSWGDITSTSVFLLFIIFSPLGGRSIRNNYVRSGILKQQNKRYEMLIRRGERDRIARDLHDTLGQSFATITLKAELAQKLLQRNPDKVNQQLIEIQTASRSNLTLVREIVTNLRKLTLTEVLVNLTDKLRGLKINLITEQEELVQKWPLVVQETIAAILQEALTNVMQYSQASEVHVSFKQTQQQALVVINDDGIGFGQIRPGAHGILGMRERISQLQGNFAINSTNHGTTIKLNLPLKESIND</sequence>
<dbReference type="KEGG" id="lbm:DS830_04575"/>
<proteinExistence type="predicted"/>
<accession>A0A347SRX9</accession>
<evidence type="ECO:0000256" key="5">
    <source>
        <dbReference type="ARBA" id="ARBA00023012"/>
    </source>
</evidence>
<dbReference type="CDD" id="cd16917">
    <property type="entry name" value="HATPase_UhpB-NarQ-NarX-like"/>
    <property type="match status" value="1"/>
</dbReference>
<evidence type="ECO:0000259" key="7">
    <source>
        <dbReference type="Pfam" id="PF07730"/>
    </source>
</evidence>
<gene>
    <name evidence="8" type="ORF">DS831_08120</name>
</gene>
<dbReference type="Pfam" id="PF07730">
    <property type="entry name" value="HisKA_3"/>
    <property type="match status" value="1"/>
</dbReference>
<evidence type="ECO:0000256" key="4">
    <source>
        <dbReference type="ARBA" id="ARBA00022777"/>
    </source>
</evidence>
<dbReference type="OrthoDB" id="9797605at2"/>
<dbReference type="Gene3D" id="1.20.5.1930">
    <property type="match status" value="1"/>
</dbReference>
<dbReference type="EC" id="2.7.13.3" evidence="2"/>
<dbReference type="InterPro" id="IPR011712">
    <property type="entry name" value="Sig_transdc_His_kin_sub3_dim/P"/>
</dbReference>
<keyword evidence="5" id="KW-0902">Two-component regulatory system</keyword>
<evidence type="ECO:0000313" key="8">
    <source>
        <dbReference type="EMBL" id="RHW50114.1"/>
    </source>
</evidence>
<dbReference type="Pfam" id="PF02518">
    <property type="entry name" value="HATPase_c"/>
    <property type="match status" value="1"/>
</dbReference>
<dbReference type="PANTHER" id="PTHR24421">
    <property type="entry name" value="NITRATE/NITRITE SENSOR PROTEIN NARX-RELATED"/>
    <property type="match status" value="1"/>
</dbReference>
<evidence type="ECO:0000256" key="3">
    <source>
        <dbReference type="ARBA" id="ARBA00022679"/>
    </source>
</evidence>
<protein>
    <recommendedName>
        <fullName evidence="2">histidine kinase</fullName>
        <ecNumber evidence="2">2.7.13.3</ecNumber>
    </recommendedName>
</protein>
<dbReference type="GO" id="GO:0016020">
    <property type="term" value="C:membrane"/>
    <property type="evidence" value="ECO:0007669"/>
    <property type="project" value="InterPro"/>
</dbReference>
<dbReference type="InterPro" id="IPR003594">
    <property type="entry name" value="HATPase_dom"/>
</dbReference>
<dbReference type="SUPFAM" id="SSF55874">
    <property type="entry name" value="ATPase domain of HSP90 chaperone/DNA topoisomerase II/histidine kinase"/>
    <property type="match status" value="1"/>
</dbReference>
<organism evidence="8 9">
    <name type="scientific">Bombilactobacillus bombi</name>
    <dbReference type="NCBI Taxonomy" id="1303590"/>
    <lineage>
        <taxon>Bacteria</taxon>
        <taxon>Bacillati</taxon>
        <taxon>Bacillota</taxon>
        <taxon>Bacilli</taxon>
        <taxon>Lactobacillales</taxon>
        <taxon>Lactobacillaceae</taxon>
        <taxon>Bombilactobacillus</taxon>
    </lineage>
</organism>